<sequence>MEKNADLYTPLVGSDKQASKNTEPVKSFVGEFITDSAAAESTMKQMRPIFLHGISMTAKTEKPKRHPRNRPLNARERRELKVYDLDPAAIKYNNFVPLHQLWEGYMKDLLEHAAQDPQQFAQRLLKADFHGSILTVTKSKNPLYVGSTGIMIQETMNVFSIVTKDNKMKKIPKTGSIFLLSTDACKESFTLYGNQLQFRAAERAVRKFKVKPTIDL</sequence>
<comment type="caution">
    <text evidence="4">The sequence shown here is derived from an EMBL/GenBank/DDBJ whole genome shotgun (WGS) entry which is preliminary data.</text>
</comment>
<feature type="region of interest" description="Disordered" evidence="3">
    <location>
        <begin position="1"/>
        <end position="20"/>
    </location>
</feature>
<gene>
    <name evidence="4" type="ORF">BCR42DRAFT_422321</name>
</gene>
<evidence type="ECO:0000256" key="2">
    <source>
        <dbReference type="ARBA" id="ARBA00006181"/>
    </source>
</evidence>
<dbReference type="EMBL" id="MCGE01000024">
    <property type="protein sequence ID" value="ORZ10409.1"/>
    <property type="molecule type" value="Genomic_DNA"/>
</dbReference>
<evidence type="ECO:0000313" key="5">
    <source>
        <dbReference type="Proteomes" id="UP000193560"/>
    </source>
</evidence>
<dbReference type="InterPro" id="IPR036980">
    <property type="entry name" value="RNase_P/MRP_Rpp29_sf"/>
</dbReference>
<evidence type="ECO:0000256" key="3">
    <source>
        <dbReference type="SAM" id="MobiDB-lite"/>
    </source>
</evidence>
<dbReference type="OrthoDB" id="124041at2759"/>
<dbReference type="AlphaFoldDB" id="A0A1X2I6F1"/>
<dbReference type="Proteomes" id="UP000193560">
    <property type="component" value="Unassembled WGS sequence"/>
</dbReference>
<dbReference type="Gene3D" id="2.30.30.210">
    <property type="entry name" value="Ribonuclease P/MRP, subunit p29"/>
    <property type="match status" value="1"/>
</dbReference>
<dbReference type="GO" id="GO:0001682">
    <property type="term" value="P:tRNA 5'-leader removal"/>
    <property type="evidence" value="ECO:0007669"/>
    <property type="project" value="InterPro"/>
</dbReference>
<dbReference type="GO" id="GO:0033204">
    <property type="term" value="F:ribonuclease P RNA binding"/>
    <property type="evidence" value="ECO:0007669"/>
    <property type="project" value="InterPro"/>
</dbReference>
<dbReference type="GO" id="GO:0006364">
    <property type="term" value="P:rRNA processing"/>
    <property type="evidence" value="ECO:0007669"/>
    <property type="project" value="TreeGrafter"/>
</dbReference>
<dbReference type="SMART" id="SM00538">
    <property type="entry name" value="POP4"/>
    <property type="match status" value="1"/>
</dbReference>
<dbReference type="GO" id="GO:0030677">
    <property type="term" value="C:ribonuclease P complex"/>
    <property type="evidence" value="ECO:0007669"/>
    <property type="project" value="InterPro"/>
</dbReference>
<dbReference type="PANTHER" id="PTHR13348">
    <property type="entry name" value="RIBONUCLEASE P SUBUNIT P29"/>
    <property type="match status" value="1"/>
</dbReference>
<dbReference type="PANTHER" id="PTHR13348:SF0">
    <property type="entry name" value="RIBONUCLEASE P PROTEIN SUBUNIT P29"/>
    <property type="match status" value="1"/>
</dbReference>
<reference evidence="4 5" key="1">
    <citation type="submission" date="2016-07" db="EMBL/GenBank/DDBJ databases">
        <title>Pervasive Adenine N6-methylation of Active Genes in Fungi.</title>
        <authorList>
            <consortium name="DOE Joint Genome Institute"/>
            <person name="Mondo S.J."/>
            <person name="Dannebaum R.O."/>
            <person name="Kuo R.C."/>
            <person name="Labutti K."/>
            <person name="Haridas S."/>
            <person name="Kuo A."/>
            <person name="Salamov A."/>
            <person name="Ahrendt S.R."/>
            <person name="Lipzen A."/>
            <person name="Sullivan W."/>
            <person name="Andreopoulos W.B."/>
            <person name="Clum A."/>
            <person name="Lindquist E."/>
            <person name="Daum C."/>
            <person name="Ramamoorthy G.K."/>
            <person name="Gryganskyi A."/>
            <person name="Culley D."/>
            <person name="Magnuson J.K."/>
            <person name="James T.Y."/>
            <person name="O'Malley M.A."/>
            <person name="Stajich J.E."/>
            <person name="Spatafora J.W."/>
            <person name="Visel A."/>
            <person name="Grigoriev I.V."/>
        </authorList>
    </citation>
    <scope>NUCLEOTIDE SEQUENCE [LARGE SCALE GENOMIC DNA]</scope>
    <source>
        <strain evidence="4 5">NRRL 1336</strain>
    </source>
</reference>
<organism evidence="4 5">
    <name type="scientific">Absidia repens</name>
    <dbReference type="NCBI Taxonomy" id="90262"/>
    <lineage>
        <taxon>Eukaryota</taxon>
        <taxon>Fungi</taxon>
        <taxon>Fungi incertae sedis</taxon>
        <taxon>Mucoromycota</taxon>
        <taxon>Mucoromycotina</taxon>
        <taxon>Mucoromycetes</taxon>
        <taxon>Mucorales</taxon>
        <taxon>Cunninghamellaceae</taxon>
        <taxon>Absidia</taxon>
    </lineage>
</organism>
<evidence type="ECO:0000313" key="4">
    <source>
        <dbReference type="EMBL" id="ORZ10409.1"/>
    </source>
</evidence>
<dbReference type="STRING" id="90262.A0A1X2I6F1"/>
<dbReference type="InterPro" id="IPR016848">
    <property type="entry name" value="RNase_P/MRP_Rpp29-subunit"/>
</dbReference>
<dbReference type="InterPro" id="IPR023534">
    <property type="entry name" value="Rof/RNase_P-like"/>
</dbReference>
<comment type="similarity">
    <text evidence="2">Belongs to the eukaryotic/archaeal RNase P protein component 1 family.</text>
</comment>
<proteinExistence type="inferred from homology"/>
<comment type="subcellular location">
    <subcellularLocation>
        <location evidence="1">Nucleus</location>
    </subcellularLocation>
</comment>
<protein>
    <submittedName>
        <fullName evidence="4">Rof/RNase P-like protein</fullName>
    </submittedName>
</protein>
<evidence type="ECO:0000256" key="1">
    <source>
        <dbReference type="ARBA" id="ARBA00004123"/>
    </source>
</evidence>
<dbReference type="InterPro" id="IPR002730">
    <property type="entry name" value="Rpp29/RNP1"/>
</dbReference>
<dbReference type="GO" id="GO:0000172">
    <property type="term" value="C:ribonuclease MRP complex"/>
    <property type="evidence" value="ECO:0007669"/>
    <property type="project" value="InterPro"/>
</dbReference>
<accession>A0A1X2I6F1</accession>
<name>A0A1X2I6F1_9FUNG</name>
<dbReference type="GO" id="GO:0005634">
    <property type="term" value="C:nucleus"/>
    <property type="evidence" value="ECO:0007669"/>
    <property type="project" value="UniProtKB-SubCell"/>
</dbReference>
<dbReference type="Pfam" id="PF01868">
    <property type="entry name" value="RNase_P-MRP_p29"/>
    <property type="match status" value="1"/>
</dbReference>
<keyword evidence="5" id="KW-1185">Reference proteome</keyword>
<dbReference type="SUPFAM" id="SSF101744">
    <property type="entry name" value="Rof/RNase P subunit-like"/>
    <property type="match status" value="1"/>
</dbReference>